<keyword evidence="1" id="KW-0472">Membrane</keyword>
<feature type="transmembrane region" description="Helical" evidence="1">
    <location>
        <begin position="16"/>
        <end position="33"/>
    </location>
</feature>
<feature type="transmembrane region" description="Helical" evidence="1">
    <location>
        <begin position="124"/>
        <end position="143"/>
    </location>
</feature>
<protein>
    <recommendedName>
        <fullName evidence="2">Acyltransferase 3 domain-containing protein</fullName>
    </recommendedName>
</protein>
<feature type="domain" description="Acyltransferase 3" evidence="2">
    <location>
        <begin position="17"/>
        <end position="327"/>
    </location>
</feature>
<feature type="transmembrane region" description="Helical" evidence="1">
    <location>
        <begin position="250"/>
        <end position="268"/>
    </location>
</feature>
<gene>
    <name evidence="3" type="ORF">EAJ18_01685</name>
</gene>
<sequence>MNNQTILKDDSTKRNGIIDVLRFLGLSLIILAHTNPNEYIFQLRNFDVPLMFIVMGMSYNITSSKQRTKVSYITSRFRRIILPTWIFLALIFTACYLCYLTFNLSKFHFTQYEILSSFSLARGIGYVWVIRLFFAVSVIAVLAPKRIYQVNIFVIYLASFLVIAMSDNLLGDWYKEIDHRNDILLLGSFYSNVIPYTLIFLIGTKLLNCTSKQLYLLLLISLLIFSVVVVYNFLMSSTLYPTQTDKYPPGIYYISYSFFMSLLSLIAIRKIKLIYKLANIKAVIFISSNSIWIYLWHIVFVMITDKTSIWFIWRYLLVYTCAIIIFLIQYKLITLWTKKLNDVKIKKIITSIFTG</sequence>
<reference evidence="3 4" key="1">
    <citation type="journal article" date="2019" name="Science, e1252229">
        <title>Invertible promoters mediate bacterial phase variation, antibiotic resistance, and host adaptation in the gut.</title>
        <authorList>
            <person name="Jiang X."/>
            <person name="Hall A.B."/>
            <person name="Arthur T.D."/>
            <person name="Plichta D.R."/>
            <person name="Covington C.T."/>
            <person name="Poyet M."/>
            <person name="Crothers J."/>
            <person name="Moses P.L."/>
            <person name="Tolonen A.C."/>
            <person name="Vlamakis H."/>
            <person name="Alm E.J."/>
            <person name="Xavier R.J."/>
        </authorList>
    </citation>
    <scope>NUCLEOTIDE SEQUENCE [LARGE SCALE GENOMIC DNA]</scope>
    <source>
        <strain evidence="4">ca_0067</strain>
    </source>
</reference>
<feature type="transmembrane region" description="Helical" evidence="1">
    <location>
        <begin position="309"/>
        <end position="330"/>
    </location>
</feature>
<evidence type="ECO:0000259" key="2">
    <source>
        <dbReference type="Pfam" id="PF01757"/>
    </source>
</evidence>
<evidence type="ECO:0000313" key="3">
    <source>
        <dbReference type="EMBL" id="RYT46409.1"/>
    </source>
</evidence>
<name>A0ABY0I1D4_CITAM</name>
<dbReference type="RefSeq" id="WP_130097129.1">
    <property type="nucleotide sequence ID" value="NZ_RCYA01000001.1"/>
</dbReference>
<evidence type="ECO:0000313" key="4">
    <source>
        <dbReference type="Proteomes" id="UP000292985"/>
    </source>
</evidence>
<evidence type="ECO:0000256" key="1">
    <source>
        <dbReference type="SAM" id="Phobius"/>
    </source>
</evidence>
<comment type="caution">
    <text evidence="3">The sequence shown here is derived from an EMBL/GenBank/DDBJ whole genome shotgun (WGS) entry which is preliminary data.</text>
</comment>
<proteinExistence type="predicted"/>
<organism evidence="3 4">
    <name type="scientific">Citrobacter amalonaticus</name>
    <dbReference type="NCBI Taxonomy" id="35703"/>
    <lineage>
        <taxon>Bacteria</taxon>
        <taxon>Pseudomonadati</taxon>
        <taxon>Pseudomonadota</taxon>
        <taxon>Gammaproteobacteria</taxon>
        <taxon>Enterobacterales</taxon>
        <taxon>Enterobacteriaceae</taxon>
        <taxon>Citrobacter</taxon>
    </lineage>
</organism>
<feature type="transmembrane region" description="Helical" evidence="1">
    <location>
        <begin position="150"/>
        <end position="171"/>
    </location>
</feature>
<feature type="transmembrane region" description="Helical" evidence="1">
    <location>
        <begin position="80"/>
        <end position="104"/>
    </location>
</feature>
<feature type="transmembrane region" description="Helical" evidence="1">
    <location>
        <begin position="39"/>
        <end position="59"/>
    </location>
</feature>
<dbReference type="EMBL" id="RCYA01000001">
    <property type="protein sequence ID" value="RYT46409.1"/>
    <property type="molecule type" value="Genomic_DNA"/>
</dbReference>
<keyword evidence="1" id="KW-0812">Transmembrane</keyword>
<keyword evidence="4" id="KW-1185">Reference proteome</keyword>
<dbReference type="Proteomes" id="UP000292985">
    <property type="component" value="Unassembled WGS sequence"/>
</dbReference>
<accession>A0ABY0I1D4</accession>
<keyword evidence="1" id="KW-1133">Transmembrane helix</keyword>
<feature type="transmembrane region" description="Helical" evidence="1">
    <location>
        <begin position="214"/>
        <end position="234"/>
    </location>
</feature>
<dbReference type="Pfam" id="PF01757">
    <property type="entry name" value="Acyl_transf_3"/>
    <property type="match status" value="1"/>
</dbReference>
<feature type="transmembrane region" description="Helical" evidence="1">
    <location>
        <begin position="280"/>
        <end position="303"/>
    </location>
</feature>
<dbReference type="InterPro" id="IPR002656">
    <property type="entry name" value="Acyl_transf_3_dom"/>
</dbReference>
<feature type="transmembrane region" description="Helical" evidence="1">
    <location>
        <begin position="183"/>
        <end position="202"/>
    </location>
</feature>